<evidence type="ECO:0000313" key="3">
    <source>
        <dbReference type="Proteomes" id="UP000018296"/>
    </source>
</evidence>
<dbReference type="RefSeq" id="WP_023509256.1">
    <property type="nucleotide sequence ID" value="NZ_AWTC01000003.1"/>
</dbReference>
<keyword evidence="3" id="KW-1185">Reference proteome</keyword>
<gene>
    <name evidence="2" type="ORF">P343_04765</name>
</gene>
<keyword evidence="1" id="KW-0472">Membrane</keyword>
<name>V6IZN9_9BACL</name>
<dbReference type="AlphaFoldDB" id="V6IZN9"/>
<sequence length="54" mass="6269">MDDERWKAIEARLDAIDKRLKDVESERRPLIGGNIWVLVPVVAIIMWGLQNILL</sequence>
<evidence type="ECO:0000313" key="2">
    <source>
        <dbReference type="EMBL" id="EST12992.1"/>
    </source>
</evidence>
<keyword evidence="1" id="KW-1133">Transmembrane helix</keyword>
<dbReference type="Proteomes" id="UP000018296">
    <property type="component" value="Unassembled WGS sequence"/>
</dbReference>
<dbReference type="PATRIC" id="fig|1395513.3.peg.976"/>
<protein>
    <submittedName>
        <fullName evidence="2">Uncharacterized protein</fullName>
    </submittedName>
</protein>
<reference evidence="2 3" key="1">
    <citation type="journal article" date="2013" name="Genome Announc.">
        <title>Genome Sequence of Sporolactobacillus laevolacticus DSM442, an Efficient Polymer-Grade D-Lactate Producer from Agricultural Waste Cottonseed as a Nitrogen Source.</title>
        <authorList>
            <person name="Wang H."/>
            <person name="Wang L."/>
            <person name="Ju J."/>
            <person name="Yu B."/>
            <person name="Ma Y."/>
        </authorList>
    </citation>
    <scope>NUCLEOTIDE SEQUENCE [LARGE SCALE GENOMIC DNA]</scope>
    <source>
        <strain evidence="2 3">DSM 442</strain>
    </source>
</reference>
<comment type="caution">
    <text evidence="2">The sequence shown here is derived from an EMBL/GenBank/DDBJ whole genome shotgun (WGS) entry which is preliminary data.</text>
</comment>
<accession>V6IZN9</accession>
<proteinExistence type="predicted"/>
<dbReference type="EMBL" id="AWTC01000003">
    <property type="protein sequence ID" value="EST12992.1"/>
    <property type="molecule type" value="Genomic_DNA"/>
</dbReference>
<feature type="transmembrane region" description="Helical" evidence="1">
    <location>
        <begin position="29"/>
        <end position="49"/>
    </location>
</feature>
<keyword evidence="1" id="KW-0812">Transmembrane</keyword>
<dbReference type="STRING" id="1395513.P343_04765"/>
<evidence type="ECO:0000256" key="1">
    <source>
        <dbReference type="SAM" id="Phobius"/>
    </source>
</evidence>
<organism evidence="2 3">
    <name type="scientific">Sporolactobacillus laevolacticus DSM 442</name>
    <dbReference type="NCBI Taxonomy" id="1395513"/>
    <lineage>
        <taxon>Bacteria</taxon>
        <taxon>Bacillati</taxon>
        <taxon>Bacillota</taxon>
        <taxon>Bacilli</taxon>
        <taxon>Bacillales</taxon>
        <taxon>Sporolactobacillaceae</taxon>
        <taxon>Sporolactobacillus</taxon>
    </lineage>
</organism>